<keyword evidence="4" id="KW-1015">Disulfide bond</keyword>
<evidence type="ECO:0000256" key="3">
    <source>
        <dbReference type="ARBA" id="ARBA00022801"/>
    </source>
</evidence>
<protein>
    <recommendedName>
        <fullName evidence="6">Carboxylic ester hydrolase</fullName>
        <ecNumber evidence="6">3.1.1.-</ecNumber>
    </recommendedName>
</protein>
<dbReference type="KEGG" id="fas:105265277"/>
<organism evidence="8 9">
    <name type="scientific">Fopius arisanus</name>
    <dbReference type="NCBI Taxonomy" id="64838"/>
    <lineage>
        <taxon>Eukaryota</taxon>
        <taxon>Metazoa</taxon>
        <taxon>Ecdysozoa</taxon>
        <taxon>Arthropoda</taxon>
        <taxon>Hexapoda</taxon>
        <taxon>Insecta</taxon>
        <taxon>Pterygota</taxon>
        <taxon>Neoptera</taxon>
        <taxon>Endopterygota</taxon>
        <taxon>Hymenoptera</taxon>
        <taxon>Apocrita</taxon>
        <taxon>Ichneumonoidea</taxon>
        <taxon>Braconidae</taxon>
        <taxon>Opiinae</taxon>
        <taxon>Fopius</taxon>
    </lineage>
</organism>
<proteinExistence type="inferred from homology"/>
<dbReference type="AlphaFoldDB" id="A0A9R1T1F3"/>
<evidence type="ECO:0000256" key="1">
    <source>
        <dbReference type="ARBA" id="ARBA00005964"/>
    </source>
</evidence>
<dbReference type="EC" id="3.1.1.-" evidence="6"/>
<evidence type="ECO:0000313" key="8">
    <source>
        <dbReference type="Proteomes" id="UP000694866"/>
    </source>
</evidence>
<dbReference type="InterPro" id="IPR029058">
    <property type="entry name" value="AB_hydrolase_fold"/>
</dbReference>
<dbReference type="RefSeq" id="XP_011300988.1">
    <property type="nucleotide sequence ID" value="XM_011302686.1"/>
</dbReference>
<keyword evidence="2" id="KW-0719">Serine esterase</keyword>
<dbReference type="InterPro" id="IPR050309">
    <property type="entry name" value="Type-B_Carboxylest/Lipase"/>
</dbReference>
<keyword evidence="5" id="KW-0325">Glycoprotein</keyword>
<evidence type="ECO:0000256" key="6">
    <source>
        <dbReference type="RuleBase" id="RU361235"/>
    </source>
</evidence>
<evidence type="ECO:0000313" key="9">
    <source>
        <dbReference type="RefSeq" id="XP_011300988.1"/>
    </source>
</evidence>
<keyword evidence="3 6" id="KW-0378">Hydrolase</keyword>
<evidence type="ECO:0000259" key="7">
    <source>
        <dbReference type="Pfam" id="PF00135"/>
    </source>
</evidence>
<dbReference type="Proteomes" id="UP000694866">
    <property type="component" value="Unplaced"/>
</dbReference>
<dbReference type="Gene3D" id="3.40.50.1820">
    <property type="entry name" value="alpha/beta hydrolase"/>
    <property type="match status" value="1"/>
</dbReference>
<evidence type="ECO:0000256" key="5">
    <source>
        <dbReference type="ARBA" id="ARBA00023180"/>
    </source>
</evidence>
<keyword evidence="8" id="KW-1185">Reference proteome</keyword>
<feature type="signal peptide" evidence="6">
    <location>
        <begin position="1"/>
        <end position="26"/>
    </location>
</feature>
<reference evidence="9" key="1">
    <citation type="submission" date="2025-08" db="UniProtKB">
        <authorList>
            <consortium name="RefSeq"/>
        </authorList>
    </citation>
    <scope>IDENTIFICATION</scope>
    <source>
        <strain evidence="9">USDA-PBARC FA_bdor</strain>
        <tissue evidence="9">Whole organism</tissue>
    </source>
</reference>
<dbReference type="GO" id="GO:0052689">
    <property type="term" value="F:carboxylic ester hydrolase activity"/>
    <property type="evidence" value="ECO:0007669"/>
    <property type="project" value="UniProtKB-KW"/>
</dbReference>
<keyword evidence="6" id="KW-0732">Signal</keyword>
<comment type="similarity">
    <text evidence="1 6">Belongs to the type-B carboxylesterase/lipase family.</text>
</comment>
<sequence>MTLLDKIICLGLPLIFILFSVDQVECRSTGIVETDRGPVVGEILETIVDSIAYGSFKGIPYAKPPINELRFWPAEDVEPWEDVLKATAEGNECPQLDPITNTFGGHEDCLYLNVYTPKTNFGEDFSDDLLPVMVWIHGGKFATGSSNASLYGPDFILEEGVVMVAANFRLDVLGLLALNIPEAPENIQLKDQVLVLRWVQRNIDKFGGDPNRVTIFGWSSGGVAVDLHMISGVSRGLFHGAIAMSAAPWSAWTFSSRNQTETRAFRLGKILGIDTADKTILYRELMKKTSFELITGGEKLIDNLIHADRKFKPVIEDVRVAGADSFSTECPIRKYKTGQIAKAPYMTGYTRNEILYFTTSTQNLFWYIELALKQFNGRRHPVQEKLAHLHDELSKVLHKNLSEVPVELLMQAINNITNTLYKPVINQKQKLVAEMSTAPVYYYQNSYDPGEYSYRRLNAHVIPSLNGAGHGDDILTIFHVPIYNLPLEPEHPFSKARKRMVRMFTNFAKYGNPTPDGKSDPILNITWPKAPENYLDINDKLEIGASPLDEDAKSIERDFSGSVWDEFNDCQ</sequence>
<feature type="chain" id="PRO_5040545628" description="Carboxylic ester hydrolase" evidence="6">
    <location>
        <begin position="27"/>
        <end position="571"/>
    </location>
</feature>
<feature type="domain" description="Carboxylesterase type B" evidence="7">
    <location>
        <begin position="30"/>
        <end position="542"/>
    </location>
</feature>
<dbReference type="SUPFAM" id="SSF53474">
    <property type="entry name" value="alpha/beta-Hydrolases"/>
    <property type="match status" value="1"/>
</dbReference>
<dbReference type="PROSITE" id="PS00122">
    <property type="entry name" value="CARBOXYLESTERASE_B_1"/>
    <property type="match status" value="1"/>
</dbReference>
<dbReference type="InterPro" id="IPR019819">
    <property type="entry name" value="Carboxylesterase_B_CS"/>
</dbReference>
<dbReference type="PANTHER" id="PTHR11559">
    <property type="entry name" value="CARBOXYLESTERASE"/>
    <property type="match status" value="1"/>
</dbReference>
<evidence type="ECO:0000256" key="2">
    <source>
        <dbReference type="ARBA" id="ARBA00022487"/>
    </source>
</evidence>
<accession>A0A9R1T1F3</accession>
<dbReference type="PROSITE" id="PS00941">
    <property type="entry name" value="CARBOXYLESTERASE_B_2"/>
    <property type="match status" value="1"/>
</dbReference>
<dbReference type="InterPro" id="IPR002018">
    <property type="entry name" value="CarbesteraseB"/>
</dbReference>
<dbReference type="GeneID" id="105265277"/>
<dbReference type="Pfam" id="PF00135">
    <property type="entry name" value="COesterase"/>
    <property type="match status" value="1"/>
</dbReference>
<dbReference type="InterPro" id="IPR019826">
    <property type="entry name" value="Carboxylesterase_B_AS"/>
</dbReference>
<gene>
    <name evidence="9" type="primary">LOC105265277</name>
</gene>
<dbReference type="OrthoDB" id="19653at2759"/>
<evidence type="ECO:0000256" key="4">
    <source>
        <dbReference type="ARBA" id="ARBA00023157"/>
    </source>
</evidence>
<name>A0A9R1T1F3_9HYME</name>